<keyword evidence="2" id="KW-1003">Cell membrane</keyword>
<evidence type="ECO:0000256" key="5">
    <source>
        <dbReference type="ARBA" id="ARBA00023136"/>
    </source>
</evidence>
<dbReference type="Gene3D" id="3.40.1710.10">
    <property type="entry name" value="abc type-2 transporter like domain"/>
    <property type="match status" value="1"/>
</dbReference>
<evidence type="ECO:0000256" key="1">
    <source>
        <dbReference type="ARBA" id="ARBA00004651"/>
    </source>
</evidence>
<gene>
    <name evidence="8" type="ORF">LRP50_09015</name>
</gene>
<dbReference type="PANTHER" id="PTHR30294">
    <property type="entry name" value="MEMBRANE COMPONENT OF ABC TRANSPORTER YHHJ-RELATED"/>
    <property type="match status" value="1"/>
</dbReference>
<accession>A0ABT5QZ21</accession>
<keyword evidence="5 6" id="KW-0472">Membrane</keyword>
<evidence type="ECO:0000256" key="2">
    <source>
        <dbReference type="ARBA" id="ARBA00022475"/>
    </source>
</evidence>
<keyword evidence="4 6" id="KW-1133">Transmembrane helix</keyword>
<feature type="transmembrane region" description="Helical" evidence="6">
    <location>
        <begin position="269"/>
        <end position="288"/>
    </location>
</feature>
<feature type="transmembrane region" description="Helical" evidence="6">
    <location>
        <begin position="14"/>
        <end position="34"/>
    </location>
</feature>
<evidence type="ECO:0000313" key="9">
    <source>
        <dbReference type="Proteomes" id="UP001149400"/>
    </source>
</evidence>
<feature type="transmembrane region" description="Helical" evidence="6">
    <location>
        <begin position="230"/>
        <end position="249"/>
    </location>
</feature>
<dbReference type="InterPro" id="IPR051449">
    <property type="entry name" value="ABC-2_transporter_component"/>
</dbReference>
<organism evidence="8 9">
    <name type="scientific">Enterovibrio gelatinilyticus</name>
    <dbReference type="NCBI Taxonomy" id="2899819"/>
    <lineage>
        <taxon>Bacteria</taxon>
        <taxon>Pseudomonadati</taxon>
        <taxon>Pseudomonadota</taxon>
        <taxon>Gammaproteobacteria</taxon>
        <taxon>Vibrionales</taxon>
        <taxon>Vibrionaceae</taxon>
        <taxon>Enterovibrio</taxon>
    </lineage>
</organism>
<dbReference type="PANTHER" id="PTHR30294:SF46">
    <property type="entry name" value="ABC TRANSPORTER PERMEASE"/>
    <property type="match status" value="1"/>
</dbReference>
<dbReference type="Pfam" id="PF12698">
    <property type="entry name" value="ABC2_membrane_3"/>
    <property type="match status" value="1"/>
</dbReference>
<feature type="domain" description="ABC-2 type transporter transmembrane" evidence="7">
    <location>
        <begin position="21"/>
        <end position="372"/>
    </location>
</feature>
<dbReference type="InterPro" id="IPR013525">
    <property type="entry name" value="ABC2_TM"/>
</dbReference>
<evidence type="ECO:0000256" key="4">
    <source>
        <dbReference type="ARBA" id="ARBA00022989"/>
    </source>
</evidence>
<keyword evidence="9" id="KW-1185">Reference proteome</keyword>
<dbReference type="EMBL" id="JAJUBC010000008">
    <property type="protein sequence ID" value="MDD1793265.1"/>
    <property type="molecule type" value="Genomic_DNA"/>
</dbReference>
<evidence type="ECO:0000256" key="6">
    <source>
        <dbReference type="SAM" id="Phobius"/>
    </source>
</evidence>
<dbReference type="RefSeq" id="WP_274164126.1">
    <property type="nucleotide sequence ID" value="NZ_JAJUBC010000008.1"/>
</dbReference>
<feature type="transmembrane region" description="Helical" evidence="6">
    <location>
        <begin position="185"/>
        <end position="209"/>
    </location>
</feature>
<comment type="subcellular location">
    <subcellularLocation>
        <location evidence="1">Cell membrane</location>
        <topology evidence="1">Multi-pass membrane protein</topology>
    </subcellularLocation>
</comment>
<comment type="caution">
    <text evidence="8">The sequence shown here is derived from an EMBL/GenBank/DDBJ whole genome shotgun (WGS) entry which is preliminary data.</text>
</comment>
<feature type="transmembrane region" description="Helical" evidence="6">
    <location>
        <begin position="359"/>
        <end position="377"/>
    </location>
</feature>
<name>A0ABT5QZ21_9GAMM</name>
<sequence>MNWRDVFISELRRLFSNPAVVFTVFGGIIIYSLLYPLPYANQLPRELHVAIVDHDQSQQSRTFIRMLDATPQVKVVKQLGNETESSPYFASAEIEGVVTIPQHFFRDLLLGKSPVVSVGGDASFFLTYGTIVEGVVATGSTLGAQVKVQRTLTHDTPMPLATKQYAPFSLNAVPVFNPTMGYGDYVVPGVFMLILQQTLLIASGMLGISESGSHSGSASNPVSARNSKSLWARTAILAAIYCIMAMYYLGASLDINGVNRMADPLQLAAVILPFLLATIGLGTLIGIAIKRAEMITLIVLLSSMPLLFIAGFVWPSSALPSWLNIIAQFAPSTVVIQATLQLNQMGADFQSQLSHLTQLWLQAAGYLGLAFLFKIRLKGKH</sequence>
<proteinExistence type="predicted"/>
<evidence type="ECO:0000313" key="8">
    <source>
        <dbReference type="EMBL" id="MDD1793265.1"/>
    </source>
</evidence>
<evidence type="ECO:0000259" key="7">
    <source>
        <dbReference type="Pfam" id="PF12698"/>
    </source>
</evidence>
<reference evidence="8" key="1">
    <citation type="submission" date="2021-12" db="EMBL/GenBank/DDBJ databases">
        <title>Enterovibrio ZSDZ35 sp. nov. and Enterovibrio ZSDZ42 sp. nov., isolated from coastal seawater in Qingdao.</title>
        <authorList>
            <person name="Zhang P."/>
        </authorList>
    </citation>
    <scope>NUCLEOTIDE SEQUENCE</scope>
    <source>
        <strain evidence="8">ZSDZ42</strain>
    </source>
</reference>
<feature type="transmembrane region" description="Helical" evidence="6">
    <location>
        <begin position="295"/>
        <end position="314"/>
    </location>
</feature>
<dbReference type="Proteomes" id="UP001149400">
    <property type="component" value="Unassembled WGS sequence"/>
</dbReference>
<keyword evidence="3 6" id="KW-0812">Transmembrane</keyword>
<protein>
    <submittedName>
        <fullName evidence="8">ABC transporter permease</fullName>
    </submittedName>
</protein>
<evidence type="ECO:0000256" key="3">
    <source>
        <dbReference type="ARBA" id="ARBA00022692"/>
    </source>
</evidence>